<feature type="transmembrane region" description="Helical" evidence="1">
    <location>
        <begin position="755"/>
        <end position="776"/>
    </location>
</feature>
<evidence type="ECO:0000256" key="1">
    <source>
        <dbReference type="SAM" id="Phobius"/>
    </source>
</evidence>
<feature type="transmembrane region" description="Helical" evidence="1">
    <location>
        <begin position="314"/>
        <end position="338"/>
    </location>
</feature>
<keyword evidence="3" id="KW-1185">Reference proteome</keyword>
<feature type="transmembrane region" description="Helical" evidence="1">
    <location>
        <begin position="491"/>
        <end position="508"/>
    </location>
</feature>
<organism evidence="2 3">
    <name type="scientific">Dermatophagoides pteronyssinus</name>
    <name type="common">European house dust mite</name>
    <dbReference type="NCBI Taxonomy" id="6956"/>
    <lineage>
        <taxon>Eukaryota</taxon>
        <taxon>Metazoa</taxon>
        <taxon>Ecdysozoa</taxon>
        <taxon>Arthropoda</taxon>
        <taxon>Chelicerata</taxon>
        <taxon>Arachnida</taxon>
        <taxon>Acari</taxon>
        <taxon>Acariformes</taxon>
        <taxon>Sarcoptiformes</taxon>
        <taxon>Astigmata</taxon>
        <taxon>Psoroptidia</taxon>
        <taxon>Analgoidea</taxon>
        <taxon>Pyroglyphidae</taxon>
        <taxon>Dermatophagoidinae</taxon>
        <taxon>Dermatophagoides</taxon>
    </lineage>
</organism>
<dbReference type="EMBL" id="NJHN03000123">
    <property type="protein sequence ID" value="KAH9413145.1"/>
    <property type="molecule type" value="Genomic_DNA"/>
</dbReference>
<evidence type="ECO:0000313" key="2">
    <source>
        <dbReference type="EMBL" id="KAH9413145.1"/>
    </source>
</evidence>
<feature type="transmembrane region" description="Helical" evidence="1">
    <location>
        <begin position="932"/>
        <end position="950"/>
    </location>
</feature>
<name>A0ABQ8ISW0_DERPT</name>
<keyword evidence="1" id="KW-1133">Transmembrane helix</keyword>
<reference evidence="2 3" key="1">
    <citation type="journal article" date="2018" name="J. Allergy Clin. Immunol.">
        <title>High-quality assembly of Dermatophagoides pteronyssinus genome and transcriptome reveals a wide range of novel allergens.</title>
        <authorList>
            <person name="Liu X.Y."/>
            <person name="Yang K.Y."/>
            <person name="Wang M.Q."/>
            <person name="Kwok J.S."/>
            <person name="Zeng X."/>
            <person name="Yang Z."/>
            <person name="Xiao X.J."/>
            <person name="Lau C.P."/>
            <person name="Li Y."/>
            <person name="Huang Z.M."/>
            <person name="Ba J.G."/>
            <person name="Yim A.K."/>
            <person name="Ouyang C.Y."/>
            <person name="Ngai S.M."/>
            <person name="Chan T.F."/>
            <person name="Leung E.L."/>
            <person name="Liu L."/>
            <person name="Liu Z.G."/>
            <person name="Tsui S.K."/>
        </authorList>
    </citation>
    <scope>NUCLEOTIDE SEQUENCE [LARGE SCALE GENOMIC DNA]</scope>
    <source>
        <strain evidence="2">Derp</strain>
    </source>
</reference>
<feature type="transmembrane region" description="Helical" evidence="1">
    <location>
        <begin position="535"/>
        <end position="558"/>
    </location>
</feature>
<dbReference type="Proteomes" id="UP000887458">
    <property type="component" value="Unassembled WGS sequence"/>
</dbReference>
<keyword evidence="1" id="KW-0472">Membrane</keyword>
<feature type="transmembrane region" description="Helical" evidence="1">
    <location>
        <begin position="600"/>
        <end position="619"/>
    </location>
</feature>
<reference evidence="2 3" key="2">
    <citation type="journal article" date="2022" name="Mol. Biol. Evol.">
        <title>Comparative Genomics Reveals Insights into the Divergent Evolution of Astigmatic Mites and Household Pest Adaptations.</title>
        <authorList>
            <person name="Xiong Q."/>
            <person name="Wan A.T."/>
            <person name="Liu X."/>
            <person name="Fung C.S."/>
            <person name="Xiao X."/>
            <person name="Malainual N."/>
            <person name="Hou J."/>
            <person name="Wang L."/>
            <person name="Wang M."/>
            <person name="Yang K.Y."/>
            <person name="Cui Y."/>
            <person name="Leung E.L."/>
            <person name="Nong W."/>
            <person name="Shin S.K."/>
            <person name="Au S.W."/>
            <person name="Jeong K.Y."/>
            <person name="Chew F.T."/>
            <person name="Hui J.H."/>
            <person name="Leung T.F."/>
            <person name="Tungtrongchitr A."/>
            <person name="Zhong N."/>
            <person name="Liu Z."/>
            <person name="Tsui S.K."/>
        </authorList>
    </citation>
    <scope>NUCLEOTIDE SEQUENCE [LARGE SCALE GENOMIC DNA]</scope>
    <source>
        <strain evidence="2">Derp</strain>
    </source>
</reference>
<keyword evidence="1" id="KW-0812">Transmembrane</keyword>
<feature type="transmembrane region" description="Helical" evidence="1">
    <location>
        <begin position="1242"/>
        <end position="1261"/>
    </location>
</feature>
<sequence length="1265" mass="152809">MSLNYFLQNSISFKMTDKKNTLRFYWIGRFRYKFSHHLINFYERNVPKSQMTALSKKANDKYNEIKVDWNMRYSFGLDEYFALALCITLGLRGLYALTDRSYWHDTKKQMYFGSFFGVYNAHPFHIETLCLVWALNCLNVQLFPLFCRLKHFKWLNIIMMLDEQIPLKNMGLKSKELKEIKFKASLMSYFIRNTIIWLSTICYLILTYKFFNAYSLIDFLIFGIPWSIFYAITTALITSSIYYTNFYVFLISDIMRVKFIRFEKMIDLLSDFSKNDLLLRNPKFLKVMLDRKMYQSYHYLNGLMMEYDIYNNTWKWLATFALLWRFIIINFVSFLAIFYDMPPTFQLMYRSIFMSENFAFLLFLLKVVLIHINMIDSSKRLRQFLYQIKSNPLTLSMQMKTLEYITFLQEPRQFGQTIVSGHLIQLKHVMLRWKNIRFYWFGPFRYKFSEHLINHYQKNVPRYLMKSSTSTGDYNKIDQNHKRYMFGLDELLALTLCLILGIRGIYALKDQTYWNDHKRQMYFGSFFRLSNAHPFHIEILCVVWALNCINIQMTSLFFRLKHLQWLNLVIGLEEKIPPENIGLTATEFNGLKKRSMIMSFFIRNTIIWLTSIAYLFITWKFLTNYSLYDFLIYGIIWGIFYAFTTTLITSAIYYTNFYIFIIADFIRIKFARFQNMLSKLEQIRQSNNGKFALEIPSLQAFRYLNRTMSEYESFNKTWKWIISFVLLWRFIIINIVTFVAIFYEMSPQFKLIYRSVFFSENFSFLSIMIQCSYIHLMMNQTGKRLRQVLIKHRNLQSIRFRFKSIRYVKLLVEPYRFGQQTILGNVIELKHMFILIREFSTIKSDSFSPKHFRQLIYNNHHRNDSVGYEKRSLFHFFWLGRYRYKFTEHLLNHYQRYVPKPMMTFLFDREQFHYRNFRIDWKKRYSFTLDEYLALALCIVLAVRGSYAVIDRTYWTDKKRQIYYGSFFGVFGANPFHVEMLCIVWALNCINIQITSLFLRLKHLKWLNILMTLEDRISPKYIGIKPDEWKALKIKANLMSHFNRNTCIWISSIGGLFIGWQFFNKYSLYDFIVFGLIWTIFYAITTLLVTTTIYYTNFYIFLIADLMRIKFEQYDAYNQTWKWLITFALFWRFVIINFVAYIAIFYEVPPTFELAYQSIFLGENLSLFAILFQVGIIHVGMHKSGNRLRQINYSSRRFQSLSFKLKSCRYVEFLVDPFRFGQFTITGQLIQLKHIFILVREFTVYFFLLAGFSLRMGLFTINHQQ</sequence>
<feature type="transmembrane region" description="Helical" evidence="1">
    <location>
        <begin position="358"/>
        <end position="375"/>
    </location>
</feature>
<comment type="caution">
    <text evidence="2">The sequence shown here is derived from an EMBL/GenBank/DDBJ whole genome shotgun (WGS) entry which is preliminary data.</text>
</comment>
<feature type="transmembrane region" description="Helical" evidence="1">
    <location>
        <begin position="1042"/>
        <end position="1063"/>
    </location>
</feature>
<accession>A0ABQ8ISW0</accession>
<feature type="transmembrane region" description="Helical" evidence="1">
    <location>
        <begin position="720"/>
        <end position="743"/>
    </location>
</feature>
<proteinExistence type="predicted"/>
<evidence type="ECO:0000313" key="3">
    <source>
        <dbReference type="Proteomes" id="UP000887458"/>
    </source>
</evidence>
<feature type="transmembrane region" description="Helical" evidence="1">
    <location>
        <begin position="962"/>
        <end position="987"/>
    </location>
</feature>
<feature type="transmembrane region" description="Helical" evidence="1">
    <location>
        <begin position="80"/>
        <end position="98"/>
    </location>
</feature>
<feature type="transmembrane region" description="Helical" evidence="1">
    <location>
        <begin position="189"/>
        <end position="208"/>
    </location>
</feature>
<feature type="transmembrane region" description="Helical" evidence="1">
    <location>
        <begin position="228"/>
        <end position="251"/>
    </location>
</feature>
<feature type="transmembrane region" description="Helical" evidence="1">
    <location>
        <begin position="631"/>
        <end position="663"/>
    </location>
</feature>
<feature type="transmembrane region" description="Helical" evidence="1">
    <location>
        <begin position="1123"/>
        <end position="1146"/>
    </location>
</feature>
<feature type="transmembrane region" description="Helical" evidence="1">
    <location>
        <begin position="1158"/>
        <end position="1179"/>
    </location>
</feature>
<feature type="transmembrane region" description="Helical" evidence="1">
    <location>
        <begin position="1075"/>
        <end position="1102"/>
    </location>
</feature>
<gene>
    <name evidence="2" type="ORF">DERP_006831</name>
</gene>
<protein>
    <submittedName>
        <fullName evidence="2">Uncharacterized protein</fullName>
    </submittedName>
</protein>